<keyword evidence="2" id="KW-0812">Transmembrane</keyword>
<evidence type="ECO:0000256" key="1">
    <source>
        <dbReference type="SAM" id="MobiDB-lite"/>
    </source>
</evidence>
<feature type="region of interest" description="Disordered" evidence="1">
    <location>
        <begin position="1"/>
        <end position="21"/>
    </location>
</feature>
<evidence type="ECO:0000313" key="4">
    <source>
        <dbReference type="WBParaSite" id="PEQ_0000942201-mRNA-1"/>
    </source>
</evidence>
<feature type="transmembrane region" description="Helical" evidence="2">
    <location>
        <begin position="50"/>
        <end position="69"/>
    </location>
</feature>
<name>A0A914RT03_PAREQ</name>
<evidence type="ECO:0000256" key="2">
    <source>
        <dbReference type="SAM" id="Phobius"/>
    </source>
</evidence>
<sequence length="72" mass="7989">MAPAPPPMIEPTRGGQVDNGSGVEDLYVMDDFLPTPMEAMPSNTLPQVCTFYLSLLIVYKIYLFGPFLFTMV</sequence>
<dbReference type="Proteomes" id="UP000887564">
    <property type="component" value="Unplaced"/>
</dbReference>
<proteinExistence type="predicted"/>
<evidence type="ECO:0000313" key="3">
    <source>
        <dbReference type="Proteomes" id="UP000887564"/>
    </source>
</evidence>
<keyword evidence="2" id="KW-0472">Membrane</keyword>
<keyword evidence="2" id="KW-1133">Transmembrane helix</keyword>
<organism evidence="3 4">
    <name type="scientific">Parascaris equorum</name>
    <name type="common">Equine roundworm</name>
    <dbReference type="NCBI Taxonomy" id="6256"/>
    <lineage>
        <taxon>Eukaryota</taxon>
        <taxon>Metazoa</taxon>
        <taxon>Ecdysozoa</taxon>
        <taxon>Nematoda</taxon>
        <taxon>Chromadorea</taxon>
        <taxon>Rhabditida</taxon>
        <taxon>Spirurina</taxon>
        <taxon>Ascaridomorpha</taxon>
        <taxon>Ascaridoidea</taxon>
        <taxon>Ascarididae</taxon>
        <taxon>Parascaris</taxon>
    </lineage>
</organism>
<protein>
    <submittedName>
        <fullName evidence="4">Uncharacterized protein</fullName>
    </submittedName>
</protein>
<dbReference type="WBParaSite" id="PEQ_0000942201-mRNA-1">
    <property type="protein sequence ID" value="PEQ_0000942201-mRNA-1"/>
    <property type="gene ID" value="PEQ_0000942201"/>
</dbReference>
<reference evidence="4" key="1">
    <citation type="submission" date="2022-11" db="UniProtKB">
        <authorList>
            <consortium name="WormBaseParasite"/>
        </authorList>
    </citation>
    <scope>IDENTIFICATION</scope>
</reference>
<dbReference type="AlphaFoldDB" id="A0A914RT03"/>
<accession>A0A914RT03</accession>
<keyword evidence="3" id="KW-1185">Reference proteome</keyword>